<proteinExistence type="predicted"/>
<accession>U1HQW6</accession>
<keyword evidence="3" id="KW-1185">Reference proteome</keyword>
<dbReference type="Proteomes" id="UP000019373">
    <property type="component" value="Unassembled WGS sequence"/>
</dbReference>
<dbReference type="RefSeq" id="XP_007801577.1">
    <property type="nucleotide sequence ID" value="XM_007803386.1"/>
</dbReference>
<reference evidence="3" key="1">
    <citation type="journal article" date="2014" name="BMC Genomics">
        <title>Genome characteristics reveal the impact of lichenization on lichen-forming fungus Endocarpon pusillum Hedwig (Verrucariales, Ascomycota).</title>
        <authorList>
            <person name="Wang Y.-Y."/>
            <person name="Liu B."/>
            <person name="Zhang X.-Y."/>
            <person name="Zhou Q.-M."/>
            <person name="Zhang T."/>
            <person name="Li H."/>
            <person name="Yu Y.-F."/>
            <person name="Zhang X.-L."/>
            <person name="Hao X.-Y."/>
            <person name="Wang M."/>
            <person name="Wang L."/>
            <person name="Wei J.-C."/>
        </authorList>
    </citation>
    <scope>NUCLEOTIDE SEQUENCE [LARGE SCALE GENOMIC DNA]</scope>
    <source>
        <strain evidence="3">Z07020 / HMAS-L-300199</strain>
    </source>
</reference>
<dbReference type="EMBL" id="KE721034">
    <property type="protein sequence ID" value="ERF72855.1"/>
    <property type="molecule type" value="Genomic_DNA"/>
</dbReference>
<feature type="compositionally biased region" description="Polar residues" evidence="1">
    <location>
        <begin position="17"/>
        <end position="43"/>
    </location>
</feature>
<evidence type="ECO:0000256" key="1">
    <source>
        <dbReference type="SAM" id="MobiDB-lite"/>
    </source>
</evidence>
<evidence type="ECO:0000313" key="2">
    <source>
        <dbReference type="EMBL" id="ERF72855.1"/>
    </source>
</evidence>
<sequence length="185" mass="21069">MYTRAQYLEIEEEDKFTPQQGNQAARAQKQSWHESTQLPNQTKSEMRLTSDPALLLPLGTPSCPSNRLRSSWRGNETGETQAAPDIAKALLFFCVSVRVWQLPLVHIVIVVNMERQHWPGRNNISTFRHQDIRTSPATFERLLTASIFISSENTAYRKDETFIPSTTVTILRRSQSRPTALPTAD</sequence>
<protein>
    <submittedName>
        <fullName evidence="2">Uncharacterized protein</fullName>
    </submittedName>
</protein>
<dbReference type="HOGENOM" id="CLU_1461302_0_0_1"/>
<organism evidence="2 3">
    <name type="scientific">Endocarpon pusillum (strain Z07020 / HMAS-L-300199)</name>
    <name type="common">Lichen-forming fungus</name>
    <dbReference type="NCBI Taxonomy" id="1263415"/>
    <lineage>
        <taxon>Eukaryota</taxon>
        <taxon>Fungi</taxon>
        <taxon>Dikarya</taxon>
        <taxon>Ascomycota</taxon>
        <taxon>Pezizomycotina</taxon>
        <taxon>Eurotiomycetes</taxon>
        <taxon>Chaetothyriomycetidae</taxon>
        <taxon>Verrucariales</taxon>
        <taxon>Verrucariaceae</taxon>
        <taxon>Endocarpon</taxon>
    </lineage>
</organism>
<name>U1HQW6_ENDPU</name>
<dbReference type="GeneID" id="19239321"/>
<gene>
    <name evidence="2" type="ORF">EPUS_04290</name>
</gene>
<dbReference type="AlphaFoldDB" id="U1HQW6"/>
<feature type="region of interest" description="Disordered" evidence="1">
    <location>
        <begin position="12"/>
        <end position="44"/>
    </location>
</feature>
<evidence type="ECO:0000313" key="3">
    <source>
        <dbReference type="Proteomes" id="UP000019373"/>
    </source>
</evidence>